<comment type="caution">
    <text evidence="1">The sequence shown here is derived from an EMBL/GenBank/DDBJ whole genome shotgun (WGS) entry which is preliminary data.</text>
</comment>
<dbReference type="AlphaFoldDB" id="A0A1J5P5W0"/>
<accession>A0A1J5P5W0</accession>
<organism evidence="1">
    <name type="scientific">mine drainage metagenome</name>
    <dbReference type="NCBI Taxonomy" id="410659"/>
    <lineage>
        <taxon>unclassified sequences</taxon>
        <taxon>metagenomes</taxon>
        <taxon>ecological metagenomes</taxon>
    </lineage>
</organism>
<reference evidence="1" key="1">
    <citation type="submission" date="2016-10" db="EMBL/GenBank/DDBJ databases">
        <title>Sequence of Gallionella enrichment culture.</title>
        <authorList>
            <person name="Poehlein A."/>
            <person name="Muehling M."/>
            <person name="Daniel R."/>
        </authorList>
    </citation>
    <scope>NUCLEOTIDE SEQUENCE</scope>
</reference>
<proteinExistence type="predicted"/>
<protein>
    <submittedName>
        <fullName evidence="1">Uncharacterized protein</fullName>
    </submittedName>
</protein>
<sequence length="90" mass="9426">MDAPDCAAATAGSERAESLPGFGTFADGWAATELASPSQTMAAALLMHRIMEFPFPWFSHPYSNRGRSANQGFARLVACVFTVAGAAVAD</sequence>
<name>A0A1J5P5W0_9ZZZZ</name>
<dbReference type="EMBL" id="MLJW01006493">
    <property type="protein sequence ID" value="OIQ66590.1"/>
    <property type="molecule type" value="Genomic_DNA"/>
</dbReference>
<gene>
    <name evidence="1" type="ORF">GALL_518370</name>
</gene>
<evidence type="ECO:0000313" key="1">
    <source>
        <dbReference type="EMBL" id="OIQ66590.1"/>
    </source>
</evidence>